<evidence type="ECO:0000313" key="3">
    <source>
        <dbReference type="EMBL" id="CAB4177005.1"/>
    </source>
</evidence>
<gene>
    <name evidence="4" type="ORF">UFOVP1666_173</name>
    <name evidence="1" type="ORF">UFOVP867_128</name>
    <name evidence="2" type="ORF">UFOVP913_70</name>
    <name evidence="3" type="ORF">UFOVP993_123</name>
</gene>
<dbReference type="EMBL" id="LR797534">
    <property type="protein sequence ID" value="CAB4223311.1"/>
    <property type="molecule type" value="Genomic_DNA"/>
</dbReference>
<evidence type="ECO:0000313" key="4">
    <source>
        <dbReference type="EMBL" id="CAB4223311.1"/>
    </source>
</evidence>
<sequence>MNPRLNLIIPKHLSDSVIEFAEISGLDFFVINNSGAQRRYCNLNANDTKITKIVSDFSEQCFNSIGITEFKEEPIFGNFIGVNGTGGFVHPHTDPLGSVGEYHLRLNFLVQKPVSGGVPIMDGIQYEIEEMHSWINLASSWLHSSTPVVGVRNRIVLSLGKLVSPEIVENILVGYK</sequence>
<accession>A0A6J5PAE0</accession>
<organism evidence="1">
    <name type="scientific">uncultured Caudovirales phage</name>
    <dbReference type="NCBI Taxonomy" id="2100421"/>
    <lineage>
        <taxon>Viruses</taxon>
        <taxon>Duplodnaviria</taxon>
        <taxon>Heunggongvirae</taxon>
        <taxon>Uroviricota</taxon>
        <taxon>Caudoviricetes</taxon>
        <taxon>Peduoviridae</taxon>
        <taxon>Maltschvirus</taxon>
        <taxon>Maltschvirus maltsch</taxon>
    </lineage>
</organism>
<reference evidence="1" key="1">
    <citation type="submission" date="2020-04" db="EMBL/GenBank/DDBJ databases">
        <authorList>
            <person name="Chiriac C."/>
            <person name="Salcher M."/>
            <person name="Ghai R."/>
            <person name="Kavagutti S V."/>
        </authorList>
    </citation>
    <scope>NUCLEOTIDE SEQUENCE</scope>
</reference>
<proteinExistence type="predicted"/>
<protein>
    <submittedName>
        <fullName evidence="1">Uncharacterized protein</fullName>
    </submittedName>
</protein>
<name>A0A6J5PAE0_9CAUD</name>
<evidence type="ECO:0000313" key="1">
    <source>
        <dbReference type="EMBL" id="CAB4168092.1"/>
    </source>
</evidence>
<evidence type="ECO:0000313" key="2">
    <source>
        <dbReference type="EMBL" id="CAB4170628.1"/>
    </source>
</evidence>
<dbReference type="EMBL" id="LR796858">
    <property type="protein sequence ID" value="CAB4170628.1"/>
    <property type="molecule type" value="Genomic_DNA"/>
</dbReference>
<dbReference type="EMBL" id="LR796815">
    <property type="protein sequence ID" value="CAB4168092.1"/>
    <property type="molecule type" value="Genomic_DNA"/>
</dbReference>
<dbReference type="EMBL" id="LR796944">
    <property type="protein sequence ID" value="CAB4177005.1"/>
    <property type="molecule type" value="Genomic_DNA"/>
</dbReference>